<gene>
    <name evidence="10" type="ORF">HUE88_00900</name>
</gene>
<keyword evidence="2" id="KW-0902">Two-component regulatory system</keyword>
<dbReference type="Proteomes" id="UP000593994">
    <property type="component" value="Chromosome"/>
</dbReference>
<evidence type="ECO:0000256" key="2">
    <source>
        <dbReference type="ARBA" id="ARBA00023012"/>
    </source>
</evidence>
<dbReference type="Pfam" id="PF00072">
    <property type="entry name" value="Response_reg"/>
    <property type="match status" value="1"/>
</dbReference>
<dbReference type="PANTHER" id="PTHR48111">
    <property type="entry name" value="REGULATOR OF RPOS"/>
    <property type="match status" value="1"/>
</dbReference>
<reference evidence="10 11" key="1">
    <citation type="submission" date="2020-05" db="EMBL/GenBank/DDBJ databases">
        <title>Sulfurimonas marisnigri, sp. nov., and Sulfurimonas baltica, sp. nov., manganese oxide reducing chemolithoautotrophs of the class Epsilonproteobacteria isolated from the pelagic redoxclines of the Black and Baltic Seas and emended description of the genus Sulfurimonas.</title>
        <authorList>
            <person name="Henkel J.V."/>
            <person name="Laudan C."/>
            <person name="Werner J."/>
            <person name="Neu T."/>
            <person name="Plewe S."/>
            <person name="Sproer C."/>
            <person name="Bunk B."/>
            <person name="Schulz-Vogt H.N."/>
        </authorList>
    </citation>
    <scope>NUCLEOTIDE SEQUENCE [LARGE SCALE GENOMIC DNA]</scope>
    <source>
        <strain evidence="10 11">GD2</strain>
    </source>
</reference>
<proteinExistence type="predicted"/>
<sequence length="241" mass="27454">MHTYNILVVEDDVFGLQYIKHILRTLGYKNIFEATNKDEAFNIVQNQTIDLVFMDINIDGSIDGITSAHLLNELYFLPIIFTTAYGDSATISDASDTNIFGYLIKPFELSDVEATLTVALKKIKYVHQSILKVLSPNKFIDLGNNQLYNLTKKTFFIDNMPVDLTNKELNLLDLLCRNINNNVSNETIKTILWENKNISNSTLRDTMSRLRRKVPLLQIENIVNYGYILKGSNTFSSTNLA</sequence>
<evidence type="ECO:0000256" key="1">
    <source>
        <dbReference type="ARBA" id="ARBA00022553"/>
    </source>
</evidence>
<dbReference type="SUPFAM" id="SSF52172">
    <property type="entry name" value="CheY-like"/>
    <property type="match status" value="1"/>
</dbReference>
<protein>
    <submittedName>
        <fullName evidence="10">Response regulator</fullName>
    </submittedName>
</protein>
<evidence type="ECO:0000256" key="7">
    <source>
        <dbReference type="PROSITE-ProRule" id="PRU01091"/>
    </source>
</evidence>
<evidence type="ECO:0000259" key="8">
    <source>
        <dbReference type="PROSITE" id="PS50110"/>
    </source>
</evidence>
<dbReference type="InterPro" id="IPR016032">
    <property type="entry name" value="Sig_transdc_resp-reg_C-effctor"/>
</dbReference>
<dbReference type="GO" id="GO:0006355">
    <property type="term" value="P:regulation of DNA-templated transcription"/>
    <property type="evidence" value="ECO:0007669"/>
    <property type="project" value="InterPro"/>
</dbReference>
<dbReference type="InterPro" id="IPR001789">
    <property type="entry name" value="Sig_transdc_resp-reg_receiver"/>
</dbReference>
<keyword evidence="5" id="KW-0804">Transcription</keyword>
<evidence type="ECO:0000256" key="6">
    <source>
        <dbReference type="PROSITE-ProRule" id="PRU00169"/>
    </source>
</evidence>
<keyword evidence="11" id="KW-1185">Reference proteome</keyword>
<dbReference type="GO" id="GO:0000976">
    <property type="term" value="F:transcription cis-regulatory region binding"/>
    <property type="evidence" value="ECO:0007669"/>
    <property type="project" value="TreeGrafter"/>
</dbReference>
<dbReference type="SUPFAM" id="SSF46894">
    <property type="entry name" value="C-terminal effector domain of the bipartite response regulators"/>
    <property type="match status" value="1"/>
</dbReference>
<dbReference type="InterPro" id="IPR039420">
    <property type="entry name" value="WalR-like"/>
</dbReference>
<dbReference type="AlphaFoldDB" id="A0A7S7LVV5"/>
<dbReference type="Pfam" id="PF00486">
    <property type="entry name" value="Trans_reg_C"/>
    <property type="match status" value="1"/>
</dbReference>
<dbReference type="PROSITE" id="PS50110">
    <property type="entry name" value="RESPONSE_REGULATORY"/>
    <property type="match status" value="1"/>
</dbReference>
<dbReference type="Gene3D" id="3.40.50.2300">
    <property type="match status" value="1"/>
</dbReference>
<dbReference type="InterPro" id="IPR001867">
    <property type="entry name" value="OmpR/PhoB-type_DNA-bd"/>
</dbReference>
<feature type="DNA-binding region" description="OmpR/PhoB-type" evidence="7">
    <location>
        <begin position="137"/>
        <end position="231"/>
    </location>
</feature>
<evidence type="ECO:0000313" key="10">
    <source>
        <dbReference type="EMBL" id="QOY52285.1"/>
    </source>
</evidence>
<dbReference type="EMBL" id="CP054492">
    <property type="protein sequence ID" value="QOY52285.1"/>
    <property type="molecule type" value="Genomic_DNA"/>
</dbReference>
<dbReference type="KEGG" id="sbal:HUE88_00900"/>
<dbReference type="GO" id="GO:0005829">
    <property type="term" value="C:cytosol"/>
    <property type="evidence" value="ECO:0007669"/>
    <property type="project" value="TreeGrafter"/>
</dbReference>
<evidence type="ECO:0000256" key="4">
    <source>
        <dbReference type="ARBA" id="ARBA00023125"/>
    </source>
</evidence>
<keyword evidence="1 6" id="KW-0597">Phosphoprotein</keyword>
<organism evidence="10 11">
    <name type="scientific">Candidatus Sulfurimonas baltica</name>
    <dbReference type="NCBI Taxonomy" id="2740404"/>
    <lineage>
        <taxon>Bacteria</taxon>
        <taxon>Pseudomonadati</taxon>
        <taxon>Campylobacterota</taxon>
        <taxon>Epsilonproteobacteria</taxon>
        <taxon>Campylobacterales</taxon>
        <taxon>Sulfurimonadaceae</taxon>
        <taxon>Sulfurimonas</taxon>
    </lineage>
</organism>
<evidence type="ECO:0000259" key="9">
    <source>
        <dbReference type="PROSITE" id="PS51755"/>
    </source>
</evidence>
<feature type="modified residue" description="4-aspartylphosphate" evidence="6">
    <location>
        <position position="55"/>
    </location>
</feature>
<feature type="domain" description="Response regulatory" evidence="8">
    <location>
        <begin position="5"/>
        <end position="120"/>
    </location>
</feature>
<evidence type="ECO:0000313" key="11">
    <source>
        <dbReference type="Proteomes" id="UP000593994"/>
    </source>
</evidence>
<dbReference type="GO" id="GO:0032993">
    <property type="term" value="C:protein-DNA complex"/>
    <property type="evidence" value="ECO:0007669"/>
    <property type="project" value="TreeGrafter"/>
</dbReference>
<keyword evidence="4 7" id="KW-0238">DNA-binding</keyword>
<dbReference type="GO" id="GO:0000156">
    <property type="term" value="F:phosphorelay response regulator activity"/>
    <property type="evidence" value="ECO:0007669"/>
    <property type="project" value="TreeGrafter"/>
</dbReference>
<feature type="domain" description="OmpR/PhoB-type" evidence="9">
    <location>
        <begin position="137"/>
        <end position="231"/>
    </location>
</feature>
<accession>A0A7S7LVV5</accession>
<dbReference type="PANTHER" id="PTHR48111:SF1">
    <property type="entry name" value="TWO-COMPONENT RESPONSE REGULATOR ORR33"/>
    <property type="match status" value="1"/>
</dbReference>
<dbReference type="SMART" id="SM00862">
    <property type="entry name" value="Trans_reg_C"/>
    <property type="match status" value="1"/>
</dbReference>
<dbReference type="RefSeq" id="WP_194370180.1">
    <property type="nucleotide sequence ID" value="NZ_CP054492.1"/>
</dbReference>
<evidence type="ECO:0000256" key="5">
    <source>
        <dbReference type="ARBA" id="ARBA00023163"/>
    </source>
</evidence>
<dbReference type="PROSITE" id="PS51755">
    <property type="entry name" value="OMPR_PHOB"/>
    <property type="match status" value="1"/>
</dbReference>
<dbReference type="InterPro" id="IPR036388">
    <property type="entry name" value="WH-like_DNA-bd_sf"/>
</dbReference>
<keyword evidence="3" id="KW-0805">Transcription regulation</keyword>
<dbReference type="InterPro" id="IPR011006">
    <property type="entry name" value="CheY-like_superfamily"/>
</dbReference>
<dbReference type="SMART" id="SM00448">
    <property type="entry name" value="REC"/>
    <property type="match status" value="1"/>
</dbReference>
<dbReference type="Gene3D" id="1.10.10.10">
    <property type="entry name" value="Winged helix-like DNA-binding domain superfamily/Winged helix DNA-binding domain"/>
    <property type="match status" value="1"/>
</dbReference>
<name>A0A7S7LVV5_9BACT</name>
<evidence type="ECO:0000256" key="3">
    <source>
        <dbReference type="ARBA" id="ARBA00023015"/>
    </source>
</evidence>